<dbReference type="SUPFAM" id="SSF103088">
    <property type="entry name" value="OmpA-like"/>
    <property type="match status" value="1"/>
</dbReference>
<keyword evidence="3" id="KW-1133">Transmembrane helix</keyword>
<evidence type="ECO:0000256" key="2">
    <source>
        <dbReference type="SAM" id="Coils"/>
    </source>
</evidence>
<feature type="domain" description="OmpA-like" evidence="4">
    <location>
        <begin position="186"/>
        <end position="317"/>
    </location>
</feature>
<comment type="caution">
    <text evidence="5">The sequence shown here is derived from an EMBL/GenBank/DDBJ whole genome shotgun (WGS) entry which is preliminary data.</text>
</comment>
<organism evidence="5 6">
    <name type="scientific">Aliarcobacter cryaerophilus</name>
    <dbReference type="NCBI Taxonomy" id="28198"/>
    <lineage>
        <taxon>Bacteria</taxon>
        <taxon>Pseudomonadati</taxon>
        <taxon>Campylobacterota</taxon>
        <taxon>Epsilonproteobacteria</taxon>
        <taxon>Campylobacterales</taxon>
        <taxon>Arcobacteraceae</taxon>
        <taxon>Aliarcobacter</taxon>
    </lineage>
</organism>
<dbReference type="InterPro" id="IPR006665">
    <property type="entry name" value="OmpA-like"/>
</dbReference>
<dbReference type="PANTHER" id="PTHR30329">
    <property type="entry name" value="STATOR ELEMENT OF FLAGELLAR MOTOR COMPLEX"/>
    <property type="match status" value="1"/>
</dbReference>
<sequence length="337" mass="38731">MYKKDEKNKNQEENFWVSYADLMAGLLFVFILVIASIVIKYLYTQHSLEDSEDTKSKLFYELAKTKNMYEKSLEDLKNVNQKIVLSNKEVEKLKALLLEYDINIKDEKSKNDGLNLALNDSSNQIALKDEELKLLADKLLVQTQIHQKMVEDFDIAKLKIKTLTGIKLNVIAKLKEKLGNSIHVDEKSGAIKFSSNILFDQNSYILKEEAKKELSSVLKNYLSLLLDDKEISKYIENITIEGHTNSDGTYLANLLLSQQRALAVMQFLYESNIVDKKLLSTFVNSSGRSSADLILDKKGLEDKDASRRIEIKFNIKNEEAIKEIQNYLDKQNENRVQ</sequence>
<keyword evidence="3" id="KW-0812">Transmembrane</keyword>
<evidence type="ECO:0000259" key="4">
    <source>
        <dbReference type="PROSITE" id="PS51123"/>
    </source>
</evidence>
<name>A0A2S9ST38_9BACT</name>
<evidence type="ECO:0000256" key="3">
    <source>
        <dbReference type="SAM" id="Phobius"/>
    </source>
</evidence>
<dbReference type="InterPro" id="IPR036737">
    <property type="entry name" value="OmpA-like_sf"/>
</dbReference>
<dbReference type="Pfam" id="PF00691">
    <property type="entry name" value="OmpA"/>
    <property type="match status" value="1"/>
</dbReference>
<dbReference type="Gene3D" id="3.30.1330.60">
    <property type="entry name" value="OmpA-like domain"/>
    <property type="match status" value="1"/>
</dbReference>
<dbReference type="GO" id="GO:0016020">
    <property type="term" value="C:membrane"/>
    <property type="evidence" value="ECO:0007669"/>
    <property type="project" value="UniProtKB-UniRule"/>
</dbReference>
<proteinExistence type="predicted"/>
<evidence type="ECO:0000256" key="1">
    <source>
        <dbReference type="PROSITE-ProRule" id="PRU00473"/>
    </source>
</evidence>
<dbReference type="RefSeq" id="WP_105911879.1">
    <property type="nucleotide sequence ID" value="NZ_NXGH01000015.1"/>
</dbReference>
<keyword evidence="1 3" id="KW-0472">Membrane</keyword>
<dbReference type="Proteomes" id="UP000238649">
    <property type="component" value="Unassembled WGS sequence"/>
</dbReference>
<gene>
    <name evidence="5" type="ORF">CJ671_06205</name>
</gene>
<protein>
    <submittedName>
        <fullName evidence="5">Chemotaxis protein</fullName>
    </submittedName>
</protein>
<dbReference type="PROSITE" id="PS51123">
    <property type="entry name" value="OMPA_2"/>
    <property type="match status" value="1"/>
</dbReference>
<feature type="transmembrane region" description="Helical" evidence="3">
    <location>
        <begin position="21"/>
        <end position="43"/>
    </location>
</feature>
<dbReference type="InterPro" id="IPR050330">
    <property type="entry name" value="Bact_OuterMem_StrucFunc"/>
</dbReference>
<accession>A0A2S9ST38</accession>
<dbReference type="AlphaFoldDB" id="A0A2S9ST38"/>
<evidence type="ECO:0000313" key="6">
    <source>
        <dbReference type="Proteomes" id="UP000238649"/>
    </source>
</evidence>
<dbReference type="PANTHER" id="PTHR30329:SF21">
    <property type="entry name" value="LIPOPROTEIN YIAD-RELATED"/>
    <property type="match status" value="1"/>
</dbReference>
<dbReference type="EMBL" id="NXGH01000015">
    <property type="protein sequence ID" value="PRM89741.1"/>
    <property type="molecule type" value="Genomic_DNA"/>
</dbReference>
<dbReference type="CDD" id="cd07185">
    <property type="entry name" value="OmpA_C-like"/>
    <property type="match status" value="1"/>
</dbReference>
<reference evidence="5 6" key="1">
    <citation type="submission" date="2017-09" db="EMBL/GenBank/DDBJ databases">
        <title>Reassesment of A. cryaerophilus.</title>
        <authorList>
            <person name="Perez-Cataluna A."/>
            <person name="Collado L."/>
            <person name="Salgado O."/>
            <person name="Lefinanco V."/>
            <person name="Figueras M.J."/>
        </authorList>
    </citation>
    <scope>NUCLEOTIDE SEQUENCE [LARGE SCALE GENOMIC DNA]</scope>
    <source>
        <strain evidence="5 6">LMG 9871</strain>
    </source>
</reference>
<feature type="coiled-coil region" evidence="2">
    <location>
        <begin position="62"/>
        <end position="110"/>
    </location>
</feature>
<evidence type="ECO:0000313" key="5">
    <source>
        <dbReference type="EMBL" id="PRM89741.1"/>
    </source>
</evidence>
<dbReference type="OrthoDB" id="9805566at2"/>
<keyword evidence="2" id="KW-0175">Coiled coil</keyword>